<evidence type="ECO:0000313" key="1">
    <source>
        <dbReference type="EMBL" id="CAI9967114.1"/>
    </source>
</evidence>
<keyword evidence="3" id="KW-1185">Reference proteome</keyword>
<proteinExistence type="predicted"/>
<dbReference type="AlphaFoldDB" id="A0AA86R6W8"/>
<organism evidence="1">
    <name type="scientific">Hexamita inflata</name>
    <dbReference type="NCBI Taxonomy" id="28002"/>
    <lineage>
        <taxon>Eukaryota</taxon>
        <taxon>Metamonada</taxon>
        <taxon>Diplomonadida</taxon>
        <taxon>Hexamitidae</taxon>
        <taxon>Hexamitinae</taxon>
        <taxon>Hexamita</taxon>
    </lineage>
</organism>
<sequence>MLSQEFIKINWVLDSNAENENAYTKLEVLGQKNGFSVFSCYQLLCVPTVVLKNCKLDLSQIQGEFKWLKIIDCQCSNQFSKCKVNSLKVENTNIGIDQIAKLAVSSCLDIITAPEFEVDYQNFFKLNAIITNITLNNCKIDLTLLSGNFTTVALNSCDISGISNQLHVQTLYVRNCKCLPNTFNSIEIQSANNQEQPLKSTATNKSVYYYDCCVDLAGAQENWSNLTCNSCTFINSDGKKNENALRQNCNYIQLMKCNFKASVLNGSWNKISLDECNIQTNAKCQIVANYVFAYSVNISDFSWLTTKKLKISNCNVTNLPKNTESILDHCKLMFKPSMKHIRIINLYQCKLIKFSILYFPKAVKIHFIGNKNQENYNKIINRFKQSFITLKYNQKQLKKLNQYLTNAVKTRQQSHKQIGLHYQNITQIFAIQNMDGRE</sequence>
<dbReference type="Proteomes" id="UP001642409">
    <property type="component" value="Unassembled WGS sequence"/>
</dbReference>
<reference evidence="2 3" key="2">
    <citation type="submission" date="2024-07" db="EMBL/GenBank/DDBJ databases">
        <authorList>
            <person name="Akdeniz Z."/>
        </authorList>
    </citation>
    <scope>NUCLEOTIDE SEQUENCE [LARGE SCALE GENOMIC DNA]</scope>
</reference>
<comment type="caution">
    <text evidence="1">The sequence shown here is derived from an EMBL/GenBank/DDBJ whole genome shotgun (WGS) entry which is preliminary data.</text>
</comment>
<evidence type="ECO:0000313" key="2">
    <source>
        <dbReference type="EMBL" id="CAL6069681.1"/>
    </source>
</evidence>
<evidence type="ECO:0000313" key="3">
    <source>
        <dbReference type="Proteomes" id="UP001642409"/>
    </source>
</evidence>
<name>A0AA86R6W8_9EUKA</name>
<protein>
    <submittedName>
        <fullName evidence="2">Hypothetical_protein</fullName>
    </submittedName>
</protein>
<dbReference type="EMBL" id="CATOUU010001012">
    <property type="protein sequence ID" value="CAI9967114.1"/>
    <property type="molecule type" value="Genomic_DNA"/>
</dbReference>
<reference evidence="1" key="1">
    <citation type="submission" date="2023-06" db="EMBL/GenBank/DDBJ databases">
        <authorList>
            <person name="Kurt Z."/>
        </authorList>
    </citation>
    <scope>NUCLEOTIDE SEQUENCE</scope>
</reference>
<gene>
    <name evidence="2" type="ORF">HINF_LOCUS54093</name>
    <name evidence="1" type="ORF">HINF_LOCUS54759</name>
</gene>
<accession>A0AA86R6W8</accession>
<dbReference type="EMBL" id="CAXDID020000279">
    <property type="protein sequence ID" value="CAL6069681.1"/>
    <property type="molecule type" value="Genomic_DNA"/>
</dbReference>